<dbReference type="RefSeq" id="WP_189416754.1">
    <property type="nucleotide sequence ID" value="NZ_BMYZ01000001.1"/>
</dbReference>
<dbReference type="InterPro" id="IPR016032">
    <property type="entry name" value="Sig_transdc_resp-reg_C-effctor"/>
</dbReference>
<dbReference type="Proteomes" id="UP000619761">
    <property type="component" value="Unassembled WGS sequence"/>
</dbReference>
<dbReference type="PANTHER" id="PTHR43214:SF43">
    <property type="entry name" value="TWO-COMPONENT RESPONSE REGULATOR"/>
    <property type="match status" value="1"/>
</dbReference>
<dbReference type="SMART" id="SM00421">
    <property type="entry name" value="HTH_LUXR"/>
    <property type="match status" value="1"/>
</dbReference>
<dbReference type="PANTHER" id="PTHR43214">
    <property type="entry name" value="TWO-COMPONENT RESPONSE REGULATOR"/>
    <property type="match status" value="1"/>
</dbReference>
<dbReference type="PROSITE" id="PS50043">
    <property type="entry name" value="HTH_LUXR_2"/>
    <property type="match status" value="1"/>
</dbReference>
<dbReference type="PROSITE" id="PS00622">
    <property type="entry name" value="HTH_LUXR_1"/>
    <property type="match status" value="1"/>
</dbReference>
<evidence type="ECO:0000259" key="2">
    <source>
        <dbReference type="PROSITE" id="PS50043"/>
    </source>
</evidence>
<protein>
    <recommendedName>
        <fullName evidence="2">HTH luxR-type domain-containing protein</fullName>
    </recommendedName>
</protein>
<reference evidence="4" key="1">
    <citation type="journal article" date="2019" name="Int. J. Syst. Evol. Microbiol.">
        <title>The Global Catalogue of Microorganisms (GCM) 10K type strain sequencing project: providing services to taxonomists for standard genome sequencing and annotation.</title>
        <authorList>
            <consortium name="The Broad Institute Genomics Platform"/>
            <consortium name="The Broad Institute Genome Sequencing Center for Infectious Disease"/>
            <person name="Wu L."/>
            <person name="Ma J."/>
        </authorList>
    </citation>
    <scope>NUCLEOTIDE SEQUENCE [LARGE SCALE GENOMIC DNA]</scope>
    <source>
        <strain evidence="4">KCTC 32239</strain>
    </source>
</reference>
<sequence length="197" mass="21617">MQSLFVSPPHIESPRWQQAFPSARLLSDESELPADVRGLLIWVMLGDVYSLAHIARWVAAGARVVGLTQAEDPSQAKQVLEAGASGYLHYLAVVPVLQQVSQVVEVGGLWLGVDLMRQLVFATANIIQSAPEKIHLDMLSTREQDVAKAVAAGKSNKEVARELDITERTVKAHLSAVFEKLNVRDRLHLVLVLSGRQ</sequence>
<name>A0ABQ3B036_9GAMM</name>
<keyword evidence="1" id="KW-0238">DNA-binding</keyword>
<dbReference type="Gene3D" id="3.40.50.2300">
    <property type="match status" value="1"/>
</dbReference>
<dbReference type="EMBL" id="BMYZ01000001">
    <property type="protein sequence ID" value="GGY69416.1"/>
    <property type="molecule type" value="Genomic_DNA"/>
</dbReference>
<organism evidence="3 4">
    <name type="scientific">Cellvibrio zantedeschiae</name>
    <dbReference type="NCBI Taxonomy" id="1237077"/>
    <lineage>
        <taxon>Bacteria</taxon>
        <taxon>Pseudomonadati</taxon>
        <taxon>Pseudomonadota</taxon>
        <taxon>Gammaproteobacteria</taxon>
        <taxon>Cellvibrionales</taxon>
        <taxon>Cellvibrionaceae</taxon>
        <taxon>Cellvibrio</taxon>
    </lineage>
</organism>
<proteinExistence type="predicted"/>
<dbReference type="CDD" id="cd06170">
    <property type="entry name" value="LuxR_C_like"/>
    <property type="match status" value="1"/>
</dbReference>
<evidence type="ECO:0000313" key="3">
    <source>
        <dbReference type="EMBL" id="GGY69416.1"/>
    </source>
</evidence>
<dbReference type="SUPFAM" id="SSF46894">
    <property type="entry name" value="C-terminal effector domain of the bipartite response regulators"/>
    <property type="match status" value="1"/>
</dbReference>
<keyword evidence="4" id="KW-1185">Reference proteome</keyword>
<dbReference type="PRINTS" id="PR00038">
    <property type="entry name" value="HTHLUXR"/>
</dbReference>
<dbReference type="InterPro" id="IPR039420">
    <property type="entry name" value="WalR-like"/>
</dbReference>
<feature type="domain" description="HTH luxR-type" evidence="2">
    <location>
        <begin position="132"/>
        <end position="197"/>
    </location>
</feature>
<evidence type="ECO:0000256" key="1">
    <source>
        <dbReference type="ARBA" id="ARBA00023125"/>
    </source>
</evidence>
<dbReference type="InterPro" id="IPR000792">
    <property type="entry name" value="Tscrpt_reg_LuxR_C"/>
</dbReference>
<gene>
    <name evidence="3" type="ORF">GCM10011613_12190</name>
</gene>
<comment type="caution">
    <text evidence="3">The sequence shown here is derived from an EMBL/GenBank/DDBJ whole genome shotgun (WGS) entry which is preliminary data.</text>
</comment>
<accession>A0ABQ3B036</accession>
<evidence type="ECO:0000313" key="4">
    <source>
        <dbReference type="Proteomes" id="UP000619761"/>
    </source>
</evidence>
<dbReference type="Pfam" id="PF00196">
    <property type="entry name" value="GerE"/>
    <property type="match status" value="1"/>
</dbReference>